<feature type="transmembrane region" description="Helical" evidence="1">
    <location>
        <begin position="28"/>
        <end position="48"/>
    </location>
</feature>
<gene>
    <name evidence="2" type="ORF">C449_04610</name>
</gene>
<dbReference type="Pfam" id="PF04307">
    <property type="entry name" value="YdjM"/>
    <property type="match status" value="1"/>
</dbReference>
<dbReference type="InterPro" id="IPR007404">
    <property type="entry name" value="YdjM-like"/>
</dbReference>
<protein>
    <submittedName>
        <fullName evidence="2">Membrane-bound metal-dependent hydrolase</fullName>
    </submittedName>
</protein>
<dbReference type="RefSeq" id="WP_006076777.1">
    <property type="nucleotide sequence ID" value="NZ_AOMD01000014.1"/>
</dbReference>
<sequence length="184" mass="20337">MVDVLGHLGMGLLWLAPAWYFIDDRRTAALFVGVGFWFGMLPDVDLVLSRLQGIHHHGVFHTVLAALVFAAILGPILGWLLKRLFGGTKWFSPEAADHATALGVIAVGVPSLAHVFADMLSAPDTSTRIEPLWPLINEPIVYIDVLYYQSFWATIGLFVLGLAANVAFYYWSDQNEKGQRTQPS</sequence>
<feature type="transmembrane region" description="Helical" evidence="1">
    <location>
        <begin position="60"/>
        <end position="81"/>
    </location>
</feature>
<reference evidence="2 3" key="1">
    <citation type="journal article" date="2014" name="PLoS Genet.">
        <title>Phylogenetically driven sequencing of extremely halophilic archaea reveals strategies for static and dynamic osmo-response.</title>
        <authorList>
            <person name="Becker E.A."/>
            <person name="Seitzer P.M."/>
            <person name="Tritt A."/>
            <person name="Larsen D."/>
            <person name="Krusor M."/>
            <person name="Yao A.I."/>
            <person name="Wu D."/>
            <person name="Madern D."/>
            <person name="Eisen J.A."/>
            <person name="Darling A.E."/>
            <person name="Facciotti M.T."/>
        </authorList>
    </citation>
    <scope>NUCLEOTIDE SEQUENCE [LARGE SCALE GENOMIC DNA]</scope>
    <source>
        <strain evidence="2 3">DSM 5350</strain>
    </source>
</reference>
<keyword evidence="1" id="KW-0472">Membrane</keyword>
<dbReference type="Proteomes" id="UP000011669">
    <property type="component" value="Unassembled WGS sequence"/>
</dbReference>
<keyword evidence="1" id="KW-0812">Transmembrane</keyword>
<organism evidence="2 3">
    <name type="scientific">Halococcus saccharolyticus DSM 5350</name>
    <dbReference type="NCBI Taxonomy" id="1227455"/>
    <lineage>
        <taxon>Archaea</taxon>
        <taxon>Methanobacteriati</taxon>
        <taxon>Methanobacteriota</taxon>
        <taxon>Stenosarchaea group</taxon>
        <taxon>Halobacteria</taxon>
        <taxon>Halobacteriales</taxon>
        <taxon>Halococcaceae</taxon>
        <taxon>Halococcus</taxon>
    </lineage>
</organism>
<dbReference type="AlphaFoldDB" id="M0MP90"/>
<keyword evidence="3" id="KW-1185">Reference proteome</keyword>
<keyword evidence="2" id="KW-0378">Hydrolase</keyword>
<dbReference type="OrthoDB" id="328023at2157"/>
<feature type="transmembrane region" description="Helical" evidence="1">
    <location>
        <begin position="151"/>
        <end position="171"/>
    </location>
</feature>
<evidence type="ECO:0000313" key="2">
    <source>
        <dbReference type="EMBL" id="EMA46285.1"/>
    </source>
</evidence>
<comment type="caution">
    <text evidence="2">The sequence shown here is derived from an EMBL/GenBank/DDBJ whole genome shotgun (WGS) entry which is preliminary data.</text>
</comment>
<proteinExistence type="predicted"/>
<accession>M0MP90</accession>
<keyword evidence="1" id="KW-1133">Transmembrane helix</keyword>
<dbReference type="EMBL" id="AOMD01000014">
    <property type="protein sequence ID" value="EMA46285.1"/>
    <property type="molecule type" value="Genomic_DNA"/>
</dbReference>
<feature type="transmembrane region" description="Helical" evidence="1">
    <location>
        <begin position="5"/>
        <end position="22"/>
    </location>
</feature>
<dbReference type="PATRIC" id="fig|1227455.4.peg.938"/>
<dbReference type="InParanoid" id="M0MP90"/>
<dbReference type="GO" id="GO:0016787">
    <property type="term" value="F:hydrolase activity"/>
    <property type="evidence" value="ECO:0007669"/>
    <property type="project" value="UniProtKB-KW"/>
</dbReference>
<evidence type="ECO:0000313" key="3">
    <source>
        <dbReference type="Proteomes" id="UP000011669"/>
    </source>
</evidence>
<name>M0MP90_9EURY</name>
<evidence type="ECO:0000256" key="1">
    <source>
        <dbReference type="SAM" id="Phobius"/>
    </source>
</evidence>